<evidence type="ECO:0000256" key="5">
    <source>
        <dbReference type="ARBA" id="ARBA00022777"/>
    </source>
</evidence>
<accession>A0ABV2P6E8</accession>
<feature type="region of interest" description="Disordered" evidence="7">
    <location>
        <begin position="350"/>
        <end position="372"/>
    </location>
</feature>
<protein>
    <recommendedName>
        <fullName evidence="1">non-specific serine/threonine protein kinase</fullName>
        <ecNumber evidence="1">2.7.11.1</ecNumber>
    </recommendedName>
</protein>
<dbReference type="InterPro" id="IPR011009">
    <property type="entry name" value="Kinase-like_dom_sf"/>
</dbReference>
<dbReference type="PROSITE" id="PS50011">
    <property type="entry name" value="PROTEIN_KINASE_DOM"/>
    <property type="match status" value="1"/>
</dbReference>
<keyword evidence="4" id="KW-0547">Nucleotide-binding</keyword>
<keyword evidence="3" id="KW-0808">Transferase</keyword>
<dbReference type="SMART" id="SM00220">
    <property type="entry name" value="S_TKc"/>
    <property type="match status" value="1"/>
</dbReference>
<dbReference type="Proteomes" id="UP001549307">
    <property type="component" value="Unassembled WGS sequence"/>
</dbReference>
<dbReference type="PROSITE" id="PS00108">
    <property type="entry name" value="PROTEIN_KINASE_ST"/>
    <property type="match status" value="1"/>
</dbReference>
<dbReference type="Gene3D" id="1.10.510.10">
    <property type="entry name" value="Transferase(Phosphotransferase) domain 1"/>
    <property type="match status" value="1"/>
</dbReference>
<keyword evidence="5" id="KW-0418">Kinase</keyword>
<dbReference type="CDD" id="cd14014">
    <property type="entry name" value="STKc_PknB_like"/>
    <property type="match status" value="1"/>
</dbReference>
<dbReference type="EC" id="2.7.11.1" evidence="1"/>
<dbReference type="SUPFAM" id="SSF56112">
    <property type="entry name" value="Protein kinase-like (PK-like)"/>
    <property type="match status" value="1"/>
</dbReference>
<keyword evidence="11" id="KW-1185">Reference proteome</keyword>
<dbReference type="InterPro" id="IPR008271">
    <property type="entry name" value="Ser/Thr_kinase_AS"/>
</dbReference>
<name>A0ABV2P6E8_9MICC</name>
<evidence type="ECO:0000256" key="2">
    <source>
        <dbReference type="ARBA" id="ARBA00022527"/>
    </source>
</evidence>
<dbReference type="PANTHER" id="PTHR43289">
    <property type="entry name" value="MITOGEN-ACTIVATED PROTEIN KINASE KINASE KINASE 20-RELATED"/>
    <property type="match status" value="1"/>
</dbReference>
<dbReference type="PANTHER" id="PTHR43289:SF6">
    <property type="entry name" value="SERINE_THREONINE-PROTEIN KINASE NEKL-3"/>
    <property type="match status" value="1"/>
</dbReference>
<proteinExistence type="predicted"/>
<evidence type="ECO:0000259" key="9">
    <source>
        <dbReference type="PROSITE" id="PS50011"/>
    </source>
</evidence>
<evidence type="ECO:0000313" key="11">
    <source>
        <dbReference type="Proteomes" id="UP001549307"/>
    </source>
</evidence>
<keyword evidence="8" id="KW-0472">Membrane</keyword>
<feature type="domain" description="Protein kinase" evidence="9">
    <location>
        <begin position="28"/>
        <end position="290"/>
    </location>
</feature>
<dbReference type="EMBL" id="JBEPSN010000004">
    <property type="protein sequence ID" value="MET4540313.1"/>
    <property type="molecule type" value="Genomic_DNA"/>
</dbReference>
<sequence length="674" mass="70478">MASGIRSIALESTDMQLAQTGQALGASYRFGERVGSGAVGEVWTVTSTDGRTLAAKVLRPEHADDPSLVERFVRERSVLLGLQDSGIVTVRDMVVEGERLAIVMDYIAGGSLRDVVKDSGPLPPGDAVKVAAEIFDALAFAHSRGVTHRDIKPDNVLLARPWAETESGDVRVSDFGISDVVGEKIRQTTGLIGTPQYMPPELISQGRSGPAGDIYSTGVLLYELLAGRTPFAGPGTDFSVAYRHVSSRPPRIPVDDALWDVLERMLSKDPNQRPTAGEAASNLRRLAPGLAGKPALSRGTAPEEFDDVERPATVVRGAFTDDELTAFAAAPSAGVDVVAPDLGQAGSATIARPMPRREVRPQAEERSEEKDATPFWRTRKALLLGAGAVFLIVAMVVGFILLSPTSPQVAPTPPGQQLSAQLQDPALPTGLTISRSATYEPSSGQVRLTVSYSAQKAPLSGEFLEVIPGLADGETCPAVTWDGGTVSRNQASISGLDVECGWKVSGVEIPAGGSVQLTAKVPVQPADQKAMDAWIRSGSAATTAATQNPAVKGTAFPVQRLKGVEVRTPARVVTPSPLKITLVPVWAGGADELNPLYVSPAAGKASQMLAAVTGGEQGVRFADGCGGALAVDSSGLTVTALQITPQCTVRASVGNFTELKSAPFGITSRENSGE</sequence>
<feature type="compositionally biased region" description="Basic and acidic residues" evidence="7">
    <location>
        <begin position="355"/>
        <end position="372"/>
    </location>
</feature>
<evidence type="ECO:0000256" key="4">
    <source>
        <dbReference type="ARBA" id="ARBA00022741"/>
    </source>
</evidence>
<keyword evidence="6" id="KW-0067">ATP-binding</keyword>
<keyword evidence="2" id="KW-0723">Serine/threonine-protein kinase</keyword>
<evidence type="ECO:0000256" key="3">
    <source>
        <dbReference type="ARBA" id="ARBA00022679"/>
    </source>
</evidence>
<evidence type="ECO:0000256" key="6">
    <source>
        <dbReference type="ARBA" id="ARBA00022840"/>
    </source>
</evidence>
<evidence type="ECO:0000256" key="1">
    <source>
        <dbReference type="ARBA" id="ARBA00012513"/>
    </source>
</evidence>
<evidence type="ECO:0000313" key="10">
    <source>
        <dbReference type="EMBL" id="MET4540313.1"/>
    </source>
</evidence>
<feature type="transmembrane region" description="Helical" evidence="8">
    <location>
        <begin position="381"/>
        <end position="402"/>
    </location>
</feature>
<dbReference type="Gene3D" id="3.30.200.20">
    <property type="entry name" value="Phosphorylase Kinase, domain 1"/>
    <property type="match status" value="1"/>
</dbReference>
<evidence type="ECO:0000256" key="7">
    <source>
        <dbReference type="SAM" id="MobiDB-lite"/>
    </source>
</evidence>
<keyword evidence="8" id="KW-1133">Transmembrane helix</keyword>
<comment type="caution">
    <text evidence="10">The sequence shown here is derived from an EMBL/GenBank/DDBJ whole genome shotgun (WGS) entry which is preliminary data.</text>
</comment>
<gene>
    <name evidence="10" type="ORF">ABIE37_002094</name>
</gene>
<keyword evidence="8" id="KW-0812">Transmembrane</keyword>
<evidence type="ECO:0000256" key="8">
    <source>
        <dbReference type="SAM" id="Phobius"/>
    </source>
</evidence>
<dbReference type="InterPro" id="IPR000719">
    <property type="entry name" value="Prot_kinase_dom"/>
</dbReference>
<reference evidence="10 11" key="1">
    <citation type="submission" date="2024-06" db="EMBL/GenBank/DDBJ databases">
        <title>Sorghum-associated microbial communities from plants grown in Nebraska, USA.</title>
        <authorList>
            <person name="Schachtman D."/>
        </authorList>
    </citation>
    <scope>NUCLEOTIDE SEQUENCE [LARGE SCALE GENOMIC DNA]</scope>
    <source>
        <strain evidence="10 11">3552</strain>
    </source>
</reference>
<dbReference type="Pfam" id="PF00069">
    <property type="entry name" value="Pkinase"/>
    <property type="match status" value="1"/>
</dbReference>
<organism evidence="10 11">
    <name type="scientific">Arthrobacter bambusae</name>
    <dbReference type="NCBI Taxonomy" id="1338426"/>
    <lineage>
        <taxon>Bacteria</taxon>
        <taxon>Bacillati</taxon>
        <taxon>Actinomycetota</taxon>
        <taxon>Actinomycetes</taxon>
        <taxon>Micrococcales</taxon>
        <taxon>Micrococcaceae</taxon>
        <taxon>Arthrobacter</taxon>
    </lineage>
</organism>